<protein>
    <submittedName>
        <fullName evidence="2">2,5-diketo-D-gluconate reductase B</fullName>
    </submittedName>
</protein>
<dbReference type="EMBL" id="CP042997">
    <property type="protein sequence ID" value="QEH37475.1"/>
    <property type="molecule type" value="Genomic_DNA"/>
</dbReference>
<dbReference type="InterPro" id="IPR053135">
    <property type="entry name" value="AKR2_Oxidoreductase"/>
</dbReference>
<dbReference type="Pfam" id="PF00248">
    <property type="entry name" value="Aldo_ket_red"/>
    <property type="match status" value="1"/>
</dbReference>
<organism evidence="2 3">
    <name type="scientific">Aquisphaera giovannonii</name>
    <dbReference type="NCBI Taxonomy" id="406548"/>
    <lineage>
        <taxon>Bacteria</taxon>
        <taxon>Pseudomonadati</taxon>
        <taxon>Planctomycetota</taxon>
        <taxon>Planctomycetia</taxon>
        <taxon>Isosphaerales</taxon>
        <taxon>Isosphaeraceae</taxon>
        <taxon>Aquisphaera</taxon>
    </lineage>
</organism>
<name>A0A5B9WBR7_9BACT</name>
<keyword evidence="3" id="KW-1185">Reference proteome</keyword>
<dbReference type="KEGG" id="agv:OJF2_60660"/>
<accession>A0A5B9WBR7</accession>
<dbReference type="RefSeq" id="WP_148597028.1">
    <property type="nucleotide sequence ID" value="NZ_CP042997.1"/>
</dbReference>
<dbReference type="SUPFAM" id="SSF51430">
    <property type="entry name" value="NAD(P)-linked oxidoreductase"/>
    <property type="match status" value="1"/>
</dbReference>
<dbReference type="PANTHER" id="PTHR43312:SF1">
    <property type="entry name" value="NADP-DEPENDENT OXIDOREDUCTASE DOMAIN-CONTAINING PROTEIN"/>
    <property type="match status" value="1"/>
</dbReference>
<dbReference type="CDD" id="cd19105">
    <property type="entry name" value="AKR_unchar"/>
    <property type="match status" value="1"/>
</dbReference>
<dbReference type="OrthoDB" id="253560at2"/>
<dbReference type="InterPro" id="IPR036812">
    <property type="entry name" value="NAD(P)_OxRdtase_dom_sf"/>
</dbReference>
<dbReference type="PROSITE" id="PS51318">
    <property type="entry name" value="TAT"/>
    <property type="match status" value="1"/>
</dbReference>
<dbReference type="AlphaFoldDB" id="A0A5B9WBR7"/>
<evidence type="ECO:0000313" key="2">
    <source>
        <dbReference type="EMBL" id="QEH37475.1"/>
    </source>
</evidence>
<dbReference type="PANTHER" id="PTHR43312">
    <property type="entry name" value="D-THREO-ALDOSE 1-DEHYDROGENASE"/>
    <property type="match status" value="1"/>
</dbReference>
<evidence type="ECO:0000259" key="1">
    <source>
        <dbReference type="Pfam" id="PF00248"/>
    </source>
</evidence>
<sequence length="419" mass="45709">MSDRGQTPCGGPSRRHFLRAAAGGAAAAAAMPGLAPAQEAVAPGRAVPTATLGRTGEKVTILGMGTSWAIAPSFVQAAIVSGVRYIDTSETYENTRAEKTLGDVLDRTGFRKDLYLVTKIAAYRKTMGTGTAKLFEDHLNASLSRLKTDHVDCYYLHGLAGNQIELLRDPGVKAAFEALRKQGKTRFFGLSCHDARLPEILEAAAECGWIDQVMFKYNFRDIGGKDRHDDLQRAIDKATKANLGLVAMKTQDGAGNFPDKMADLQAKGFKKEVAAVKTVWLDGRIQVAVSEMTTRSDLRENVAASRDKALTARDRTLLEEHRQRTAHLYCHGCGHLCETAAKGVPVATVLRYLRYYEVYGKRQEARALYQALPPEARALAASDLAAAADACPHGLPVVELVHRADRQMGLREEHRHARA</sequence>
<dbReference type="Gene3D" id="3.20.20.100">
    <property type="entry name" value="NADP-dependent oxidoreductase domain"/>
    <property type="match status" value="1"/>
</dbReference>
<dbReference type="Proteomes" id="UP000324233">
    <property type="component" value="Chromosome"/>
</dbReference>
<reference evidence="2 3" key="1">
    <citation type="submission" date="2019-08" db="EMBL/GenBank/DDBJ databases">
        <title>Deep-cultivation of Planctomycetes and their phenomic and genomic characterization uncovers novel biology.</title>
        <authorList>
            <person name="Wiegand S."/>
            <person name="Jogler M."/>
            <person name="Boedeker C."/>
            <person name="Pinto D."/>
            <person name="Vollmers J."/>
            <person name="Rivas-Marin E."/>
            <person name="Kohn T."/>
            <person name="Peeters S.H."/>
            <person name="Heuer A."/>
            <person name="Rast P."/>
            <person name="Oberbeckmann S."/>
            <person name="Bunk B."/>
            <person name="Jeske O."/>
            <person name="Meyerdierks A."/>
            <person name="Storesund J.E."/>
            <person name="Kallscheuer N."/>
            <person name="Luecker S."/>
            <person name="Lage O.M."/>
            <person name="Pohl T."/>
            <person name="Merkel B.J."/>
            <person name="Hornburger P."/>
            <person name="Mueller R.-W."/>
            <person name="Bruemmer F."/>
            <person name="Labrenz M."/>
            <person name="Spormann A.M."/>
            <person name="Op den Camp H."/>
            <person name="Overmann J."/>
            <person name="Amann R."/>
            <person name="Jetten M.S.M."/>
            <person name="Mascher T."/>
            <person name="Medema M.H."/>
            <person name="Devos D.P."/>
            <person name="Kaster A.-K."/>
            <person name="Ovreas L."/>
            <person name="Rohde M."/>
            <person name="Galperin M.Y."/>
            <person name="Jogler C."/>
        </authorList>
    </citation>
    <scope>NUCLEOTIDE SEQUENCE [LARGE SCALE GENOMIC DNA]</scope>
    <source>
        <strain evidence="2 3">OJF2</strain>
    </source>
</reference>
<dbReference type="InterPro" id="IPR023210">
    <property type="entry name" value="NADP_OxRdtase_dom"/>
</dbReference>
<gene>
    <name evidence="2" type="ORF">OJF2_60660</name>
</gene>
<dbReference type="InterPro" id="IPR006311">
    <property type="entry name" value="TAT_signal"/>
</dbReference>
<proteinExistence type="predicted"/>
<feature type="domain" description="NADP-dependent oxidoreductase" evidence="1">
    <location>
        <begin position="74"/>
        <end position="304"/>
    </location>
</feature>
<evidence type="ECO:0000313" key="3">
    <source>
        <dbReference type="Proteomes" id="UP000324233"/>
    </source>
</evidence>